<evidence type="ECO:0000259" key="4">
    <source>
        <dbReference type="Pfam" id="PF03722"/>
    </source>
</evidence>
<dbReference type="EMBL" id="JAWJWF010000045">
    <property type="protein sequence ID" value="KAK6628006.1"/>
    <property type="molecule type" value="Genomic_DNA"/>
</dbReference>
<comment type="caution">
    <text evidence="6">The sequence shown here is derived from an EMBL/GenBank/DDBJ whole genome shotgun (WGS) entry which is preliminary data.</text>
</comment>
<feature type="chain" id="PRO_5045363350" evidence="2">
    <location>
        <begin position="18"/>
        <end position="688"/>
    </location>
</feature>
<dbReference type="InterPro" id="IPR008922">
    <property type="entry name" value="Di-copper_centre_dom_sf"/>
</dbReference>
<gene>
    <name evidence="6" type="ORF">RUM44_010488</name>
</gene>
<feature type="domain" description="Hemocyanin C-terminal" evidence="5">
    <location>
        <begin position="435"/>
        <end position="680"/>
    </location>
</feature>
<feature type="domain" description="Hemocyanin N-terminal" evidence="4">
    <location>
        <begin position="34"/>
        <end position="157"/>
    </location>
</feature>
<protein>
    <submittedName>
        <fullName evidence="6">Uncharacterized protein</fullName>
    </submittedName>
</protein>
<dbReference type="PROSITE" id="PS00210">
    <property type="entry name" value="HEMOCYANIN_2"/>
    <property type="match status" value="1"/>
</dbReference>
<evidence type="ECO:0000259" key="5">
    <source>
        <dbReference type="Pfam" id="PF03723"/>
    </source>
</evidence>
<accession>A0ABR1AVR9</accession>
<dbReference type="InterPro" id="IPR005204">
    <property type="entry name" value="Hemocyanin_N"/>
</dbReference>
<keyword evidence="7" id="KW-1185">Reference proteome</keyword>
<proteinExistence type="predicted"/>
<feature type="signal peptide" evidence="2">
    <location>
        <begin position="1"/>
        <end position="17"/>
    </location>
</feature>
<evidence type="ECO:0000256" key="1">
    <source>
        <dbReference type="ARBA" id="ARBA00022761"/>
    </source>
</evidence>
<sequence length="688" mass="80329">MFKTSIFLACLVAFAIAANVPHGTEKKVEADKEFLAKQKAVLQLLVHVHQSMVTPELKDFATNYDLEQDINNFKDGRVVKHFLKMYRTTGILDRSKVFTPFYKAHAQQAKAVVDVFFNAKDWNTFLRTASWMREHVNDGLFVYALSIALLHRPDTQGIVIPPFYEICPHLYINAETIQRAYNARMKYISRSDKESLILYANYTGWTNTHNPELRTSYLIEDVSYNFYHDMHHLSYPNWLNKEHVGINNDRQGELFYFHHQQLLARYRLERHANNMYQMRNFTYEDPHIVAYHSNLRYKNGESVPPRPENIKLRDFDLADLERVKDLEYRIRDAIDSGYVKTVKGEKLPINTEKGTETLGRIIEQTSNSVNPKYYGSVYHYTLNLLGHILDPYHQNNIPPSTFAHYHTMLRDPMYYRVFDRINKFFQAHKKNLPLYTKENLEFPGVEIENVEVDKLLTYFENFDIDITNAIRVGKIDDDKTLKIFARQSRLNHKDYTYRITVKSSQDTTGLVQIYLAPKYDVTGQRELSLVERKQYMILLDKFTYQLKNGNNVIERSSRDSTVTIGETTGFRGLFKKVEDALQGRSQFYINDKGQEYGFPRRLLLPKGTKNGTPYTLYVVINPYQPSGSPEQLRGLKTFTTCGGDVFCGDSLPYGFPFDRDNVEADLLVPNMRKTDVTIYHKKMEENNI</sequence>
<dbReference type="InterPro" id="IPR036697">
    <property type="entry name" value="Hemocyanin_N_sf"/>
</dbReference>
<keyword evidence="1" id="KW-0758">Storage protein</keyword>
<dbReference type="PANTHER" id="PTHR11511:SF5">
    <property type="entry name" value="FAT-BODY PROTEIN 1-RELATED"/>
    <property type="match status" value="1"/>
</dbReference>
<dbReference type="SUPFAM" id="SSF48056">
    <property type="entry name" value="Di-copper centre-containing domain"/>
    <property type="match status" value="1"/>
</dbReference>
<dbReference type="InterPro" id="IPR013788">
    <property type="entry name" value="Hemocyanin/hexamerin"/>
</dbReference>
<dbReference type="PANTHER" id="PTHR11511">
    <property type="entry name" value="LARVAL STORAGE PROTEIN/PHENOLOXIDASE"/>
    <property type="match status" value="1"/>
</dbReference>
<dbReference type="Gene3D" id="1.10.1280.10">
    <property type="entry name" value="Di-copper center containing domain from catechol oxidase"/>
    <property type="match status" value="1"/>
</dbReference>
<keyword evidence="2" id="KW-0732">Signal</keyword>
<organism evidence="6 7">
    <name type="scientific">Polyplax serrata</name>
    <name type="common">Common mouse louse</name>
    <dbReference type="NCBI Taxonomy" id="468196"/>
    <lineage>
        <taxon>Eukaryota</taxon>
        <taxon>Metazoa</taxon>
        <taxon>Ecdysozoa</taxon>
        <taxon>Arthropoda</taxon>
        <taxon>Hexapoda</taxon>
        <taxon>Insecta</taxon>
        <taxon>Pterygota</taxon>
        <taxon>Neoptera</taxon>
        <taxon>Paraneoptera</taxon>
        <taxon>Psocodea</taxon>
        <taxon>Troctomorpha</taxon>
        <taxon>Phthiraptera</taxon>
        <taxon>Anoplura</taxon>
        <taxon>Polyplacidae</taxon>
        <taxon>Polyplax</taxon>
    </lineage>
</organism>
<dbReference type="SUPFAM" id="SSF48050">
    <property type="entry name" value="Hemocyanin, N-terminal domain"/>
    <property type="match status" value="1"/>
</dbReference>
<name>A0ABR1AVR9_POLSC</name>
<dbReference type="Proteomes" id="UP001359485">
    <property type="component" value="Unassembled WGS sequence"/>
</dbReference>
<dbReference type="PRINTS" id="PR00187">
    <property type="entry name" value="HAEMOCYANIN"/>
</dbReference>
<evidence type="ECO:0000259" key="3">
    <source>
        <dbReference type="Pfam" id="PF00372"/>
    </source>
</evidence>
<dbReference type="InterPro" id="IPR014756">
    <property type="entry name" value="Ig_E-set"/>
</dbReference>
<dbReference type="InterPro" id="IPR037020">
    <property type="entry name" value="Hemocyanin_C_sf"/>
</dbReference>
<evidence type="ECO:0000313" key="7">
    <source>
        <dbReference type="Proteomes" id="UP001359485"/>
    </source>
</evidence>
<evidence type="ECO:0000256" key="2">
    <source>
        <dbReference type="SAM" id="SignalP"/>
    </source>
</evidence>
<dbReference type="Gene3D" id="1.20.1370.10">
    <property type="entry name" value="Hemocyanin, N-terminal domain"/>
    <property type="match status" value="1"/>
</dbReference>
<evidence type="ECO:0000313" key="6">
    <source>
        <dbReference type="EMBL" id="KAK6628006.1"/>
    </source>
</evidence>
<dbReference type="Pfam" id="PF03722">
    <property type="entry name" value="Hemocyanin_N"/>
    <property type="match status" value="1"/>
</dbReference>
<dbReference type="Gene3D" id="2.60.40.1520">
    <property type="entry name" value="Hemocyanin, C-terminal domain"/>
    <property type="match status" value="1"/>
</dbReference>
<dbReference type="Pfam" id="PF03723">
    <property type="entry name" value="Hemocyanin_C"/>
    <property type="match status" value="1"/>
</dbReference>
<dbReference type="InterPro" id="IPR005203">
    <property type="entry name" value="Hemocyanin_C"/>
</dbReference>
<reference evidence="6 7" key="1">
    <citation type="submission" date="2023-09" db="EMBL/GenBank/DDBJ databases">
        <title>Genomes of two closely related lineages of the louse Polyplax serrata with different host specificities.</title>
        <authorList>
            <person name="Martinu J."/>
            <person name="Tarabai H."/>
            <person name="Stefka J."/>
            <person name="Hypsa V."/>
        </authorList>
    </citation>
    <scope>NUCLEOTIDE SEQUENCE [LARGE SCALE GENOMIC DNA]</scope>
    <source>
        <strain evidence="6">98ZLc_SE</strain>
    </source>
</reference>
<feature type="domain" description="Hemocyanin middle" evidence="3">
    <location>
        <begin position="162"/>
        <end position="425"/>
    </location>
</feature>
<dbReference type="InterPro" id="IPR000896">
    <property type="entry name" value="Hemocyanin/hexamerin_mid_dom"/>
</dbReference>
<dbReference type="Pfam" id="PF00372">
    <property type="entry name" value="Hemocyanin_M"/>
    <property type="match status" value="1"/>
</dbReference>
<dbReference type="SUPFAM" id="SSF81296">
    <property type="entry name" value="E set domains"/>
    <property type="match status" value="1"/>
</dbReference>